<dbReference type="SMART" id="SM00398">
    <property type="entry name" value="HMG"/>
    <property type="match status" value="1"/>
</dbReference>
<dbReference type="Gene3D" id="1.10.30.10">
    <property type="entry name" value="High mobility group box domain"/>
    <property type="match status" value="1"/>
</dbReference>
<dbReference type="PANTHER" id="PTHR10270:SF161">
    <property type="entry name" value="SEX-DETERMINING REGION Y PROTEIN"/>
    <property type="match status" value="1"/>
</dbReference>
<dbReference type="Pfam" id="PF00505">
    <property type="entry name" value="HMG_box"/>
    <property type="match status" value="1"/>
</dbReference>
<evidence type="ECO:0000256" key="13">
    <source>
        <dbReference type="SAM" id="MobiDB-lite"/>
    </source>
</evidence>
<feature type="domain" description="HMG box" evidence="14">
    <location>
        <begin position="36"/>
        <end position="104"/>
    </location>
</feature>
<keyword evidence="6" id="KW-0726">Sexual differentiation</keyword>
<dbReference type="Proteomes" id="UP000030758">
    <property type="component" value="Unassembled WGS sequence"/>
</dbReference>
<keyword evidence="9" id="KW-0804">Transcription</keyword>
<evidence type="ECO:0000256" key="3">
    <source>
        <dbReference type="ARBA" id="ARBA00019052"/>
    </source>
</evidence>
<evidence type="ECO:0000256" key="4">
    <source>
        <dbReference type="ARBA" id="ARBA00022782"/>
    </source>
</evidence>
<evidence type="ECO:0000256" key="7">
    <source>
        <dbReference type="ARBA" id="ARBA00023125"/>
    </source>
</evidence>
<keyword evidence="4" id="KW-0221">Differentiation</keyword>
<dbReference type="SUPFAM" id="SSF47095">
    <property type="entry name" value="HMG-box"/>
    <property type="match status" value="1"/>
</dbReference>
<evidence type="ECO:0000313" key="15">
    <source>
        <dbReference type="EMBL" id="KFD50170.1"/>
    </source>
</evidence>
<evidence type="ECO:0000256" key="12">
    <source>
        <dbReference type="PROSITE-ProRule" id="PRU00267"/>
    </source>
</evidence>
<evidence type="ECO:0000313" key="17">
    <source>
        <dbReference type="Proteomes" id="UP000030764"/>
    </source>
</evidence>
<dbReference type="InterPro" id="IPR050140">
    <property type="entry name" value="SRY-related_HMG-box_TF-like"/>
</dbReference>
<name>A0A085LYX4_9BILA</name>
<dbReference type="GO" id="GO:0001228">
    <property type="term" value="F:DNA-binding transcription activator activity, RNA polymerase II-specific"/>
    <property type="evidence" value="ECO:0007669"/>
    <property type="project" value="TreeGrafter"/>
</dbReference>
<dbReference type="EMBL" id="KL367488">
    <property type="protein sequence ID" value="KFD70430.1"/>
    <property type="molecule type" value="Genomic_DNA"/>
</dbReference>
<sequence>MSDKSTIDDGTQLISSALTSTPYTDATKLRVNTKRIPRPMNSFMLWAKEERPRIRAQYPHYHNAQISQILGMEWKGMPMEQKMSYQERAKELRVLHSMEFPDYKYRPRKRLAKIPSLAKEHNYVGIGTPSEMETWASSSSRFLIVPIDETPLFGFAPVTELGEYGSLIQDTPPSPQGGQGNPSPESGFNDDFTEETDLFNISTLSPPAVTKHSAASFHHQQLGNGLAVPQDDDTMSVMVSQAVSKMQFTLEQPNSYEMYGEYAMRTAKEKLW</sequence>
<dbReference type="PANTHER" id="PTHR10270">
    <property type="entry name" value="SOX TRANSCRIPTION FACTOR"/>
    <property type="match status" value="1"/>
</dbReference>
<organism evidence="15 17">
    <name type="scientific">Trichuris suis</name>
    <name type="common">pig whipworm</name>
    <dbReference type="NCBI Taxonomy" id="68888"/>
    <lineage>
        <taxon>Eukaryota</taxon>
        <taxon>Metazoa</taxon>
        <taxon>Ecdysozoa</taxon>
        <taxon>Nematoda</taxon>
        <taxon>Enoplea</taxon>
        <taxon>Dorylaimia</taxon>
        <taxon>Trichinellida</taxon>
        <taxon>Trichuridae</taxon>
        <taxon>Trichuris</taxon>
    </lineage>
</organism>
<dbReference type="Proteomes" id="UP000030764">
    <property type="component" value="Unassembled WGS sequence"/>
</dbReference>
<dbReference type="GO" id="GO:0005516">
    <property type="term" value="F:calmodulin binding"/>
    <property type="evidence" value="ECO:0007669"/>
    <property type="project" value="UniProtKB-KW"/>
</dbReference>
<evidence type="ECO:0000256" key="6">
    <source>
        <dbReference type="ARBA" id="ARBA00022928"/>
    </source>
</evidence>
<dbReference type="GO" id="GO:0007548">
    <property type="term" value="P:sex differentiation"/>
    <property type="evidence" value="ECO:0007669"/>
    <property type="project" value="UniProtKB-KW"/>
</dbReference>
<keyword evidence="17" id="KW-1185">Reference proteome</keyword>
<dbReference type="AlphaFoldDB" id="A0A085LYX4"/>
<feature type="DNA-binding region" description="HMG box" evidence="12">
    <location>
        <begin position="36"/>
        <end position="104"/>
    </location>
</feature>
<comment type="function">
    <text evidence="11">Transcriptional regulator that controls a genetic switch in male development. It is necessary and sufficient for initiating male sex determination by directing the development of supporting cell precursors (pre-Sertoli cells) as Sertoli rather than granulosa cells. Involved in different aspects of gene regulation including promoter activation or repression. Binds to the DNA consensus sequence 5'-[AT]AACAA[AT]-3'. SRY HMG box recognizes DNA by partial intercalation in the minor groove and promotes DNA bending. Also involved in pre-mRNA splicing. In male adult brain involved in the maintenance of motor functions of dopaminergic neurons.</text>
</comment>
<evidence type="ECO:0000256" key="2">
    <source>
        <dbReference type="ARBA" id="ARBA00005998"/>
    </source>
</evidence>
<evidence type="ECO:0000259" key="14">
    <source>
        <dbReference type="PROSITE" id="PS50118"/>
    </source>
</evidence>
<comment type="subcellular location">
    <subcellularLocation>
        <location evidence="1">Nucleus speckle</location>
    </subcellularLocation>
</comment>
<evidence type="ECO:0000256" key="1">
    <source>
        <dbReference type="ARBA" id="ARBA00004324"/>
    </source>
</evidence>
<dbReference type="GO" id="GO:0016607">
    <property type="term" value="C:nuclear speck"/>
    <property type="evidence" value="ECO:0007669"/>
    <property type="project" value="UniProtKB-SubCell"/>
</dbReference>
<dbReference type="PROSITE" id="PS50118">
    <property type="entry name" value="HMG_BOX_2"/>
    <property type="match status" value="1"/>
</dbReference>
<reference evidence="15 17" key="1">
    <citation type="journal article" date="2014" name="Nat. Genet.">
        <title>Genome and transcriptome of the porcine whipworm Trichuris suis.</title>
        <authorList>
            <person name="Jex A.R."/>
            <person name="Nejsum P."/>
            <person name="Schwarz E.M."/>
            <person name="Hu L."/>
            <person name="Young N.D."/>
            <person name="Hall R.S."/>
            <person name="Korhonen P.K."/>
            <person name="Liao S."/>
            <person name="Thamsborg S."/>
            <person name="Xia J."/>
            <person name="Xu P."/>
            <person name="Wang S."/>
            <person name="Scheerlinck J.P."/>
            <person name="Hofmann A."/>
            <person name="Sternberg P.W."/>
            <person name="Wang J."/>
            <person name="Gasser R.B."/>
        </authorList>
    </citation>
    <scope>NUCLEOTIDE SEQUENCE [LARGE SCALE GENOMIC DNA]</scope>
    <source>
        <strain evidence="16">DCEP-RM93F</strain>
        <strain evidence="15">DCEP-RM93M</strain>
    </source>
</reference>
<evidence type="ECO:0000256" key="5">
    <source>
        <dbReference type="ARBA" id="ARBA00022860"/>
    </source>
</evidence>
<evidence type="ECO:0000256" key="9">
    <source>
        <dbReference type="ARBA" id="ARBA00023163"/>
    </source>
</evidence>
<accession>A0A085LYX4</accession>
<dbReference type="GO" id="GO:0000978">
    <property type="term" value="F:RNA polymerase II cis-regulatory region sequence-specific DNA binding"/>
    <property type="evidence" value="ECO:0007669"/>
    <property type="project" value="TreeGrafter"/>
</dbReference>
<keyword evidence="7 12" id="KW-0238">DNA-binding</keyword>
<gene>
    <name evidence="15" type="ORF">M513_08915</name>
    <name evidence="16" type="ORF">M514_08915</name>
</gene>
<evidence type="ECO:0000256" key="10">
    <source>
        <dbReference type="ARBA" id="ARBA00032498"/>
    </source>
</evidence>
<keyword evidence="5" id="KW-0112">Calmodulin-binding</keyword>
<proteinExistence type="inferred from homology"/>
<dbReference type="InterPro" id="IPR036910">
    <property type="entry name" value="HMG_box_dom_sf"/>
</dbReference>
<evidence type="ECO:0000256" key="8">
    <source>
        <dbReference type="ARBA" id="ARBA00023159"/>
    </source>
</evidence>
<protein>
    <recommendedName>
        <fullName evidence="3">Sex-determining region Y protein</fullName>
    </recommendedName>
    <alternativeName>
        <fullName evidence="10">Testis-determining factor</fullName>
    </alternativeName>
</protein>
<keyword evidence="8" id="KW-0010">Activator</keyword>
<dbReference type="InterPro" id="IPR009071">
    <property type="entry name" value="HMG_box_dom"/>
</dbReference>
<keyword evidence="12" id="KW-0539">Nucleus</keyword>
<evidence type="ECO:0000313" key="16">
    <source>
        <dbReference type="EMBL" id="KFD70430.1"/>
    </source>
</evidence>
<comment type="similarity">
    <text evidence="2">Belongs to the SRY family.</text>
</comment>
<feature type="region of interest" description="Disordered" evidence="13">
    <location>
        <begin position="165"/>
        <end position="192"/>
    </location>
</feature>
<dbReference type="GO" id="GO:0030154">
    <property type="term" value="P:cell differentiation"/>
    <property type="evidence" value="ECO:0007669"/>
    <property type="project" value="UniProtKB-KW"/>
</dbReference>
<evidence type="ECO:0000256" key="11">
    <source>
        <dbReference type="ARBA" id="ARBA00045821"/>
    </source>
</evidence>
<dbReference type="CDD" id="cd22004">
    <property type="entry name" value="HMG-box_SOX"/>
    <property type="match status" value="1"/>
</dbReference>
<dbReference type="EMBL" id="KL363257">
    <property type="protein sequence ID" value="KFD50170.1"/>
    <property type="molecule type" value="Genomic_DNA"/>
</dbReference>